<dbReference type="GO" id="GO:0005576">
    <property type="term" value="C:extracellular region"/>
    <property type="evidence" value="ECO:0007669"/>
    <property type="project" value="UniProtKB-SubCell"/>
</dbReference>
<proteinExistence type="predicted"/>
<evidence type="ECO:0000256" key="3">
    <source>
        <dbReference type="ARBA" id="ARBA00022729"/>
    </source>
</evidence>
<dbReference type="InterPro" id="IPR008638">
    <property type="entry name" value="FhaB/CdiA-like_TPS"/>
</dbReference>
<keyword evidence="4" id="KW-1133">Transmembrane helix</keyword>
<reference evidence="6" key="2">
    <citation type="submission" date="2020-02" db="EMBL/GenBank/DDBJ databases">
        <authorList>
            <consortium name="NCBI Pathogen Detection Project"/>
        </authorList>
    </citation>
    <scope>NUCLEOTIDE SEQUENCE</scope>
    <source>
        <strain evidence="7">MA.CK_98/00010293</strain>
        <strain evidence="6">MA.CK_98/00011463</strain>
    </source>
</reference>
<dbReference type="SMART" id="SM00912">
    <property type="entry name" value="Haemagg_act"/>
    <property type="match status" value="1"/>
</dbReference>
<dbReference type="Pfam" id="PF13018">
    <property type="entry name" value="ESPR"/>
    <property type="match status" value="1"/>
</dbReference>
<accession>A0A759H9S1</accession>
<evidence type="ECO:0000313" key="6">
    <source>
        <dbReference type="EMBL" id="HAG1882743.1"/>
    </source>
</evidence>
<dbReference type="EMBL" id="DAAXOF010000019">
    <property type="protein sequence ID" value="HAG1882743.1"/>
    <property type="molecule type" value="Genomic_DNA"/>
</dbReference>
<keyword evidence="4" id="KW-0812">Transmembrane</keyword>
<organism evidence="6">
    <name type="scientific">Salmonella enterica</name>
    <name type="common">Salmonella choleraesuis</name>
    <dbReference type="NCBI Taxonomy" id="28901"/>
    <lineage>
        <taxon>Bacteria</taxon>
        <taxon>Pseudomonadati</taxon>
        <taxon>Pseudomonadota</taxon>
        <taxon>Gammaproteobacteria</taxon>
        <taxon>Enterobacterales</taxon>
        <taxon>Enterobacteriaceae</taxon>
        <taxon>Salmonella</taxon>
    </lineage>
</organism>
<dbReference type="SUPFAM" id="SSF51126">
    <property type="entry name" value="Pectin lyase-like"/>
    <property type="match status" value="2"/>
</dbReference>
<dbReference type="SMART" id="SM00710">
    <property type="entry name" value="PbH1"/>
    <property type="match status" value="29"/>
</dbReference>
<feature type="transmembrane region" description="Helical" evidence="4">
    <location>
        <begin position="46"/>
        <end position="70"/>
    </location>
</feature>
<evidence type="ECO:0000256" key="1">
    <source>
        <dbReference type="ARBA" id="ARBA00004613"/>
    </source>
</evidence>
<gene>
    <name evidence="7" type="ORF">G8O64_004368</name>
    <name evidence="6" type="ORF">G8V93_004282</name>
</gene>
<dbReference type="InterPro" id="IPR011050">
    <property type="entry name" value="Pectin_lyase_fold/virulence"/>
</dbReference>
<dbReference type="InterPro" id="IPR024973">
    <property type="entry name" value="ESPR"/>
</dbReference>
<dbReference type="Gene3D" id="2.160.20.10">
    <property type="entry name" value="Single-stranded right-handed beta-helix, Pectin lyase-like"/>
    <property type="match status" value="1"/>
</dbReference>
<evidence type="ECO:0000313" key="7">
    <source>
        <dbReference type="EMBL" id="HAG5358703.1"/>
    </source>
</evidence>
<keyword evidence="2" id="KW-0964">Secreted</keyword>
<comment type="subcellular location">
    <subcellularLocation>
        <location evidence="1">Secreted</location>
    </subcellularLocation>
</comment>
<name>A0A759H9S1_SALER</name>
<dbReference type="InterPro" id="IPR012334">
    <property type="entry name" value="Pectin_lyas_fold"/>
</dbReference>
<dbReference type="NCBIfam" id="TIGR01901">
    <property type="entry name" value="adhes_NPXG"/>
    <property type="match status" value="1"/>
</dbReference>
<evidence type="ECO:0000256" key="2">
    <source>
        <dbReference type="ARBA" id="ARBA00022525"/>
    </source>
</evidence>
<sequence>MNKIYKLKYDRRRNQLVAVSELTTGAGKEATGSVAGLQGVSTFRRLLGILTPLAVLTGLVIGMLPGLALANPDLPVGGQVVAGQGSISTSGNQMTIHQGTHGLVTNWNSFDIGQNHTVQFVQPDSSAVALNRVTGGHESQILGTLTANGQVMLVNPAGVMFGKGARVNTAGLLASTKNISTEDFMAGRYTFSGGSHPGAEIVNQGSLTTTKGGYIVLAADRVRNSGTLSTPSGKAVLAAADRVTLQLDNTGLASVSVNGSVVNALVENSGLIAATNGQVYLTARGKDMLLNTVVNNSGTVEARGLNHRGGEIVLDGGESGVVSQSGMLLADSETGRGGKITVQGANIHLAGGSRTSATGRTGGGEVYVGGGWQGKDAAIRNASKVVMDRDAVIDVSATEKGDGGKAVLWSEDYTNFRGRILAKGGAQSGNGGQVETSSHHNLQAFGDVDASALNGRGGNWLLDPEDIKIINGTGNATESSGESGIFTPGSGASSVSNATIEQRLNNGTSVTIKTAKESGDTGSGGNITFESNISKTAGADASLTLDANGSINITNHYINATAGKLDVNLYAAGSKNGNILLNNAGITTNGGNITLGQWVEGGVANSNKLGVNITSSVLNAAATSSPSADTNGNITLTANNGATLSNATLTGNNITVDVSNATGDALTIKGGSNLTAATNLTVTGETNGTGNSYGIHTWGSSLFKAGNTVALTGTAKNGGGDGAFNSGGINVSAPDVVITGAAGAANGMGLKIESINNTLSGGNLTLNGTATGSGATGVILTNASTNGTGNLTVNGNSASGLGVALNGSHLSGGNVAVTGTTTSGSKGMEVRGSSVLNATNAQGNLTLTGTKTKGGDGYGIHIFGGNNLTAGDTITLNGTAMDGKDGALNVDTNTFSAQNTVLTGTSSRNNIGVKAGGNISVTKGNLTVTGVANRTNSAPNVSGLMSGVNLKIDVQNGYLNITGNINDTGHNATSANTATGLKLSNTTLNASESVSLNADMNGSTAGNAMILSGGNITAGKNIALNGTVTGGSGSGVSLNGTSLNSTSGSGTVSLNANVANGTAVQVNGGCMSVSGHIVMTGASAARSGVVLSNSTLTGSDVSVTGNVAKGEGAGVSLTDMNVSATSGNITMSGKGMDSSGGALSVAGNNTFSAENTVLSGEAGRNNFGAKLAGNLNVTKGNLSVTGTMNYRNGDDFAGLQAVSGLNISVSSGNLSLTGQALEHHDITDGNVAVPSGNVQGLNLTGVTLSAERADLKGGSVLSGSGFVLNNVTLEGGIAQGNNMTFNSNGSGANVTNTLNVNGGLGYGAFEGMQKAGIDNNTSVGALTASLKDLETYLNFSQDGGWTFSADSLNTSAAAGKAGSWLVTGLTGIDATTNGSISLTGMNLTNSNLSGSSLTLQGGNNASLTVQNTSLNATAGNVSLNADVTNGNALVLSGNNITASGDINLNGTTEGAGTAVQVSGGCMTASGNLAMTGTSAAGMGVALNGSHLSGGNVAVTGTTTSGSKGMEVRGSSVLNATNAQGNLTLTGTKTKGGDGYGIHIFGGNNLTAGDTITLNGTAMDGKDGALNVDTNTFSAQNTVLTGTSSRNNIGVKAGGNINVTKGNLTVTGNMYHRNNGAFTGLLAQSGLNISVSSGNLTLTGQALEHPEVTDGCVSVPSGNVVGLNLTGATLSADHADLKGVSALSGSGFILNNVTLNGGIAQGNNMTFSSEGSGANVTNTLNVNDGLGYGVFQKIRQAGIDNNTSVLVTADADDLKLMGLNDSNSDWTFNASNAGEAAGGKVGEWGLSFTGINATTNGSISLTGMNLTNSNLTGSSLTLQGVDNGSLTVQNSNLTASTGNISLSTTNGTLTVSNVNLSSGGGHTTLSGTSEQSNGTGVKLGGNVSVTQGELTVNGTGNLKGIDAGNASVSLTSGALTMNGMVNAADSSSSSVGLDLSGNSTVLNATSANLTGVNKGNGYGFLLNAGLQGGLTTTGNLTLSSHGSGDNATNQIGNRVNHDVVKYMVDHNADIGSMTEVGINNLYNQTDFDGWINNGSLTKNFGDFALQFSGIDISTGSINLTGASFTGSTLTATSGNLTIDNGPASLNLSGSTLNTSGGAVSLTGGKGVNLTNGNISAQNDITINASHGGVIISGAGNNEPDRANITSTSGNISVFGHNPGTGKVTGVTLTNVSLNASQGNITVNGTTPGIWSGVRLTNVSMTADMNKGYIDVYAESQGFGDVYDERGSLYFGGKGDFSAANLSFTGVNRRAGSATPSYNGAYTYNSAGIVFDQYSNVSFSGNTTLNATGGKGMAVWGGVSLGFSNGISAINAKAEAEGGDGYFGQGAIFFNNFYDNPVLNLSVNNGDLNITASSEGLKDVAAFNMADMGTNSGNGIKLSGNGNITLTGKSDGRTGLSAGMFNNEQLTGHLTINGQSSTGTGVLVNSSASSHLVNASINGISQTGTGLLVTTSGDSSVNLNGNTLTGTSGTGTGININGNNVTITNGSLNGTSDGTGAGVQLTGGTNYTVDGATVQGSSQAGSGVSVGGNLTVNNATVNGSTATGSGVDIGGSLNTSNTSITGNASGNGSGVSLHGNITGDAADKNVITGHASQGNGLLVSGDAVATDVTLSGTTASGTGVNVTGSLTNAGNTTVTGNATGNGTGASVSGTLNGNISGDSDAGTGAAVNGTVNGTVSGTTLSGTGAAVGDGANLTQGQVHGSATSGTGSTVTGSVTGGTITGNATTGTGVNVAGNSTLTNVTVSGTTASGNGVSVAGNLTSVGSTTVTGNATGNGTGLHLLQGSSVSGGQLSGESVSGPGSVLDGSNHLLSTTLTGNSGVGSGLLLNGMVVNTDSVLHGQSGSGDGVSLNGTVTGGSLSGQSGSGAGVHVTGNSTLSGVNMSATSGSGQGLQLDGVLSTAGGTTLNGVVQRDSSAERRQVYELQNRLSHNNRSLKQVVTASGYREQEKPVVVDICTDGESSCRHLDAGMRNRPTHP</sequence>
<dbReference type="InterPro" id="IPR006626">
    <property type="entry name" value="PbH1"/>
</dbReference>
<dbReference type="PANTHER" id="PTHR12338:SF8">
    <property type="entry name" value="HEME_HEMOPEXIN-BINDING PROTEIN"/>
    <property type="match status" value="1"/>
</dbReference>
<dbReference type="InterPro" id="IPR050909">
    <property type="entry name" value="Bact_Autotransporter_VF"/>
</dbReference>
<keyword evidence="3" id="KW-0732">Signal</keyword>
<keyword evidence="4" id="KW-0472">Membrane</keyword>
<feature type="domain" description="Filamentous haemagglutinin FhaB/tRNA nuclease CdiA-like TPS" evidence="5">
    <location>
        <begin position="71"/>
        <end position="183"/>
    </location>
</feature>
<reference evidence="6" key="1">
    <citation type="journal article" date="2018" name="Genome Biol.">
        <title>SKESA: strategic k-mer extension for scrupulous assemblies.</title>
        <authorList>
            <person name="Souvorov A."/>
            <person name="Agarwala R."/>
            <person name="Lipman D.J."/>
        </authorList>
    </citation>
    <scope>NUCLEOTIDE SEQUENCE</scope>
    <source>
        <strain evidence="7">MA.CK_98/00010293</strain>
        <strain evidence="6">MA.CK_98/00011463</strain>
    </source>
</reference>
<evidence type="ECO:0000256" key="4">
    <source>
        <dbReference type="SAM" id="Phobius"/>
    </source>
</evidence>
<dbReference type="PANTHER" id="PTHR12338">
    <property type="entry name" value="AUTOTRANSPORTER"/>
    <property type="match status" value="1"/>
</dbReference>
<dbReference type="Pfam" id="PF05860">
    <property type="entry name" value="TPS"/>
    <property type="match status" value="1"/>
</dbReference>
<dbReference type="EMBL" id="DAAYQT010000021">
    <property type="protein sequence ID" value="HAG5358703.1"/>
    <property type="molecule type" value="Genomic_DNA"/>
</dbReference>
<evidence type="ECO:0000259" key="5">
    <source>
        <dbReference type="SMART" id="SM00912"/>
    </source>
</evidence>
<comment type="caution">
    <text evidence="6">The sequence shown here is derived from an EMBL/GenBank/DDBJ whole genome shotgun (WGS) entry which is preliminary data.</text>
</comment>
<protein>
    <submittedName>
        <fullName evidence="6">Filamentous hemagglutinin N-terminal domain-containing protein</fullName>
    </submittedName>
</protein>